<dbReference type="GO" id="GO:0009742">
    <property type="term" value="P:brassinosteroid mediated signaling pathway"/>
    <property type="evidence" value="ECO:0007669"/>
    <property type="project" value="InterPro"/>
</dbReference>
<organism evidence="2 3">
    <name type="scientific">Lactuca sativa</name>
    <name type="common">Garden lettuce</name>
    <dbReference type="NCBI Taxonomy" id="4236"/>
    <lineage>
        <taxon>Eukaryota</taxon>
        <taxon>Viridiplantae</taxon>
        <taxon>Streptophyta</taxon>
        <taxon>Embryophyta</taxon>
        <taxon>Tracheophyta</taxon>
        <taxon>Spermatophyta</taxon>
        <taxon>Magnoliopsida</taxon>
        <taxon>eudicotyledons</taxon>
        <taxon>Gunneridae</taxon>
        <taxon>Pentapetalae</taxon>
        <taxon>asterids</taxon>
        <taxon>campanulids</taxon>
        <taxon>Asterales</taxon>
        <taxon>Asteraceae</taxon>
        <taxon>Cichorioideae</taxon>
        <taxon>Cichorieae</taxon>
        <taxon>Lactucinae</taxon>
        <taxon>Lactuca</taxon>
    </lineage>
</organism>
<dbReference type="GO" id="GO:0032784">
    <property type="term" value="P:regulation of DNA-templated transcription elongation"/>
    <property type="evidence" value="ECO:0007669"/>
    <property type="project" value="InterPro"/>
</dbReference>
<proteinExistence type="predicted"/>
<sequence>MSPECAPSSQKLSRYLSTDDLRIQVIFTTRKQAFNDAQTMTFADRGRALPIAFIFTVVGSSANRQPLLAALRRRQFSDSVDDYAKRNYANNVSEYNTVIGSLTSQRRLKEPCNTGTSTNLVIMAHTRCCTFIMLANWRLGLVLREDKTRENLEFKLRSLVSKQVGPTEQGKAQGCITCICSFPSIVSPLIFNPLTVVAEEDAKLNRQSKPAINKLKKLPLLTKFPIHLDQYDRKEQLKKSGLGKATMFLSKSDEETTSNRKLAKDLVDKGKVSSFLGHSLFYWRWVYFPFAALRACHLLTW</sequence>
<dbReference type="EMBL" id="NBSK02000003">
    <property type="protein sequence ID" value="KAJ0219299.1"/>
    <property type="molecule type" value="Genomic_DNA"/>
</dbReference>
<dbReference type="InterPro" id="IPR035441">
    <property type="entry name" value="TFIIS/LEDGF_dom_sf"/>
</dbReference>
<gene>
    <name evidence="2" type="ORF">LSAT_V11C300142440</name>
</gene>
<dbReference type="Pfam" id="PF08711">
    <property type="entry name" value="Med26"/>
    <property type="match status" value="1"/>
</dbReference>
<accession>A0A9R1W8U7</accession>
<keyword evidence="3" id="KW-1185">Reference proteome</keyword>
<dbReference type="Proteomes" id="UP000235145">
    <property type="component" value="Unassembled WGS sequence"/>
</dbReference>
<dbReference type="AlphaFoldDB" id="A0A9R1W8U7"/>
<dbReference type="InterPro" id="IPR017923">
    <property type="entry name" value="TFIIS_N"/>
</dbReference>
<evidence type="ECO:0000259" key="1">
    <source>
        <dbReference type="Pfam" id="PF08711"/>
    </source>
</evidence>
<dbReference type="PANTHER" id="PTHR47350:SF4">
    <property type="entry name" value="PROTEIN IWS1 HOMOLOG 1"/>
    <property type="match status" value="1"/>
</dbReference>
<evidence type="ECO:0000313" key="2">
    <source>
        <dbReference type="EMBL" id="KAJ0219299.1"/>
    </source>
</evidence>
<feature type="domain" description="TFIIS N-terminal" evidence="1">
    <location>
        <begin position="230"/>
        <end position="271"/>
    </location>
</feature>
<dbReference type="InterPro" id="IPR044204">
    <property type="entry name" value="IWS1/2"/>
</dbReference>
<evidence type="ECO:0000313" key="3">
    <source>
        <dbReference type="Proteomes" id="UP000235145"/>
    </source>
</evidence>
<protein>
    <recommendedName>
        <fullName evidence="1">TFIIS N-terminal domain-containing protein</fullName>
    </recommendedName>
</protein>
<reference evidence="2 3" key="1">
    <citation type="journal article" date="2017" name="Nat. Commun.">
        <title>Genome assembly with in vitro proximity ligation data and whole-genome triplication in lettuce.</title>
        <authorList>
            <person name="Reyes-Chin-Wo S."/>
            <person name="Wang Z."/>
            <person name="Yang X."/>
            <person name="Kozik A."/>
            <person name="Arikit S."/>
            <person name="Song C."/>
            <person name="Xia L."/>
            <person name="Froenicke L."/>
            <person name="Lavelle D.O."/>
            <person name="Truco M.J."/>
            <person name="Xia R."/>
            <person name="Zhu S."/>
            <person name="Xu C."/>
            <person name="Xu H."/>
            <person name="Xu X."/>
            <person name="Cox K."/>
            <person name="Korf I."/>
            <person name="Meyers B.C."/>
            <person name="Michelmore R.W."/>
        </authorList>
    </citation>
    <scope>NUCLEOTIDE SEQUENCE [LARGE SCALE GENOMIC DNA]</scope>
    <source>
        <strain evidence="3">cv. Salinas</strain>
        <tissue evidence="2">Seedlings</tissue>
    </source>
</reference>
<comment type="caution">
    <text evidence="2">The sequence shown here is derived from an EMBL/GenBank/DDBJ whole genome shotgun (WGS) entry which is preliminary data.</text>
</comment>
<name>A0A9R1W8U7_LACSA</name>
<dbReference type="PANTHER" id="PTHR47350">
    <property type="entry name" value="PROTEIN IWS1 HOMOLOG 1"/>
    <property type="match status" value="1"/>
</dbReference>
<dbReference type="Gene3D" id="1.20.930.10">
    <property type="entry name" value="Conserved domain common to transcription factors TFIIS, elongin A, CRSP70"/>
    <property type="match status" value="1"/>
</dbReference>